<evidence type="ECO:0000313" key="2">
    <source>
        <dbReference type="EMBL" id="MBW65499.1"/>
    </source>
</evidence>
<name>A0A2M4CJR9_ANODA</name>
<dbReference type="EMBL" id="GGFL01001321">
    <property type="protein sequence ID" value="MBW65499.1"/>
    <property type="molecule type" value="Transcribed_RNA"/>
</dbReference>
<dbReference type="AlphaFoldDB" id="A0A2M4CJR9"/>
<feature type="chain" id="PRO_5014779248" evidence="1">
    <location>
        <begin position="19"/>
        <end position="73"/>
    </location>
</feature>
<accession>A0A2M4CJR9</accession>
<protein>
    <submittedName>
        <fullName evidence="2">Putative secreted protein</fullName>
    </submittedName>
</protein>
<proteinExistence type="predicted"/>
<reference evidence="2" key="1">
    <citation type="submission" date="2018-01" db="EMBL/GenBank/DDBJ databases">
        <title>An insight into the sialome of Amazonian anophelines.</title>
        <authorList>
            <person name="Ribeiro J.M."/>
            <person name="Scarpassa V."/>
            <person name="Calvo E."/>
        </authorList>
    </citation>
    <scope>NUCLEOTIDE SEQUENCE</scope>
</reference>
<sequence>MAMLIACTLIELALVASSASTRISPYRERDPHPPPRGLVASHTSRHVRWGYRCRKGIASLLRHAPNVRACVSS</sequence>
<organism evidence="2">
    <name type="scientific">Anopheles darlingi</name>
    <name type="common">Mosquito</name>
    <dbReference type="NCBI Taxonomy" id="43151"/>
    <lineage>
        <taxon>Eukaryota</taxon>
        <taxon>Metazoa</taxon>
        <taxon>Ecdysozoa</taxon>
        <taxon>Arthropoda</taxon>
        <taxon>Hexapoda</taxon>
        <taxon>Insecta</taxon>
        <taxon>Pterygota</taxon>
        <taxon>Neoptera</taxon>
        <taxon>Endopterygota</taxon>
        <taxon>Diptera</taxon>
        <taxon>Nematocera</taxon>
        <taxon>Culicoidea</taxon>
        <taxon>Culicidae</taxon>
        <taxon>Anophelinae</taxon>
        <taxon>Anopheles</taxon>
    </lineage>
</organism>
<feature type="signal peptide" evidence="1">
    <location>
        <begin position="1"/>
        <end position="18"/>
    </location>
</feature>
<keyword evidence="1" id="KW-0732">Signal</keyword>
<evidence type="ECO:0000256" key="1">
    <source>
        <dbReference type="SAM" id="SignalP"/>
    </source>
</evidence>